<name>A0A6P1E5T6_LENHI</name>
<organism evidence="1 2">
    <name type="scientific">Lentilactobacillus hilgardii</name>
    <name type="common">Lactobacillus hilgardii</name>
    <dbReference type="NCBI Taxonomy" id="1588"/>
    <lineage>
        <taxon>Bacteria</taxon>
        <taxon>Bacillati</taxon>
        <taxon>Bacillota</taxon>
        <taxon>Bacilli</taxon>
        <taxon>Lactobacillales</taxon>
        <taxon>Lactobacillaceae</taxon>
        <taxon>Lentilactobacillus</taxon>
    </lineage>
</organism>
<protein>
    <submittedName>
        <fullName evidence="1">DUF4065 domain-containing protein</fullName>
    </submittedName>
</protein>
<gene>
    <name evidence="1" type="ORF">GQR93_01810</name>
</gene>
<evidence type="ECO:0000313" key="1">
    <source>
        <dbReference type="EMBL" id="QHB51045.1"/>
    </source>
</evidence>
<dbReference type="Proteomes" id="UP000465035">
    <property type="component" value="Chromosome"/>
</dbReference>
<evidence type="ECO:0000313" key="2">
    <source>
        <dbReference type="Proteomes" id="UP000465035"/>
    </source>
</evidence>
<dbReference type="RefSeq" id="WP_003551780.1">
    <property type="nucleotide sequence ID" value="NZ_CABKOL010000106.1"/>
</dbReference>
<sequence>MTMEDLAHHIIGIAQEKNLPITNLQLQKVMFFSLKDAIVNHRFSESALMRIYDKPFLVWRYGPVEKDIYDEYRIYGADPIIEPNKSNSDFESLNEKIISLLEEDPFELVQQSHDVTF</sequence>
<accession>A0A6P1E5T6</accession>
<dbReference type="GeneID" id="69057090"/>
<dbReference type="AlphaFoldDB" id="A0A6P1E5T6"/>
<reference evidence="1 2" key="1">
    <citation type="submission" date="2019-12" db="EMBL/GenBank/DDBJ databases">
        <title>Lactobacillus hilgardii FLUB.</title>
        <authorList>
            <person name="Gustaw K."/>
        </authorList>
    </citation>
    <scope>NUCLEOTIDE SEQUENCE [LARGE SCALE GENOMIC DNA]</scope>
    <source>
        <strain evidence="1 2">FLUB</strain>
    </source>
</reference>
<proteinExistence type="predicted"/>
<dbReference type="EMBL" id="CP047121">
    <property type="protein sequence ID" value="QHB51045.1"/>
    <property type="molecule type" value="Genomic_DNA"/>
</dbReference>